<evidence type="ECO:0000313" key="12">
    <source>
        <dbReference type="Proteomes" id="UP000717696"/>
    </source>
</evidence>
<dbReference type="SMART" id="SM00220">
    <property type="entry name" value="S_TKc"/>
    <property type="match status" value="1"/>
</dbReference>
<protein>
    <recommendedName>
        <fullName evidence="1">mitogen-activated protein kinase</fullName>
        <ecNumber evidence="1">2.7.11.24</ecNumber>
    </recommendedName>
</protein>
<feature type="binding site" evidence="8">
    <location>
        <position position="220"/>
    </location>
    <ligand>
        <name>ATP</name>
        <dbReference type="ChEBI" id="CHEBI:30616"/>
    </ligand>
</feature>
<keyword evidence="2" id="KW-0808">Transferase</keyword>
<dbReference type="InterPro" id="IPR017441">
    <property type="entry name" value="Protein_kinase_ATP_BS"/>
</dbReference>
<dbReference type="PROSITE" id="PS50011">
    <property type="entry name" value="PROTEIN_KINASE_DOM"/>
    <property type="match status" value="1"/>
</dbReference>
<dbReference type="PANTHER" id="PTHR48016:SF56">
    <property type="entry name" value="MAPKK KINASE"/>
    <property type="match status" value="1"/>
</dbReference>
<evidence type="ECO:0000256" key="1">
    <source>
        <dbReference type="ARBA" id="ARBA00012411"/>
    </source>
</evidence>
<keyword evidence="5 8" id="KW-0067">ATP-binding</keyword>
<evidence type="ECO:0000256" key="7">
    <source>
        <dbReference type="ARBA" id="ARBA00048130"/>
    </source>
</evidence>
<dbReference type="PROSITE" id="PS00108">
    <property type="entry name" value="PROTEIN_KINASE_ST"/>
    <property type="match status" value="1"/>
</dbReference>
<dbReference type="Proteomes" id="UP000717696">
    <property type="component" value="Unassembled WGS sequence"/>
</dbReference>
<evidence type="ECO:0000256" key="2">
    <source>
        <dbReference type="ARBA" id="ARBA00022679"/>
    </source>
</evidence>
<keyword evidence="9" id="KW-0723">Serine/threonine-protein kinase</keyword>
<dbReference type="GO" id="GO:0004707">
    <property type="term" value="F:MAP kinase activity"/>
    <property type="evidence" value="ECO:0007669"/>
    <property type="project" value="UniProtKB-EC"/>
</dbReference>
<dbReference type="OrthoDB" id="4062651at2759"/>
<evidence type="ECO:0000256" key="5">
    <source>
        <dbReference type="ARBA" id="ARBA00022840"/>
    </source>
</evidence>
<name>A0A9P9EB16_9HYPO</name>
<evidence type="ECO:0000256" key="8">
    <source>
        <dbReference type="PROSITE-ProRule" id="PRU10141"/>
    </source>
</evidence>
<comment type="similarity">
    <text evidence="9">Belongs to the protein kinase superfamily.</text>
</comment>
<evidence type="ECO:0000259" key="10">
    <source>
        <dbReference type="PROSITE" id="PS50011"/>
    </source>
</evidence>
<dbReference type="EMBL" id="JAGMUU010000017">
    <property type="protein sequence ID" value="KAH7134620.1"/>
    <property type="molecule type" value="Genomic_DNA"/>
</dbReference>
<gene>
    <name evidence="11" type="ORF">B0J13DRAFT_641194</name>
</gene>
<dbReference type="GO" id="GO:0005524">
    <property type="term" value="F:ATP binding"/>
    <property type="evidence" value="ECO:0007669"/>
    <property type="project" value="UniProtKB-UniRule"/>
</dbReference>
<keyword evidence="4 11" id="KW-0418">Kinase</keyword>
<comment type="catalytic activity">
    <reaction evidence="6">
        <text>L-threonyl-[protein] + ATP = O-phospho-L-threonyl-[protein] + ADP + H(+)</text>
        <dbReference type="Rhea" id="RHEA:46608"/>
        <dbReference type="Rhea" id="RHEA-COMP:11060"/>
        <dbReference type="Rhea" id="RHEA-COMP:11605"/>
        <dbReference type="ChEBI" id="CHEBI:15378"/>
        <dbReference type="ChEBI" id="CHEBI:30013"/>
        <dbReference type="ChEBI" id="CHEBI:30616"/>
        <dbReference type="ChEBI" id="CHEBI:61977"/>
        <dbReference type="ChEBI" id="CHEBI:456216"/>
        <dbReference type="EC" id="2.7.11.24"/>
    </reaction>
    <physiologicalReaction direction="left-to-right" evidence="6">
        <dbReference type="Rhea" id="RHEA:46609"/>
    </physiologicalReaction>
</comment>
<dbReference type="AlphaFoldDB" id="A0A9P9EB16"/>
<evidence type="ECO:0000313" key="11">
    <source>
        <dbReference type="EMBL" id="KAH7134620.1"/>
    </source>
</evidence>
<dbReference type="Gene3D" id="1.10.510.10">
    <property type="entry name" value="Transferase(Phosphotransferase) domain 1"/>
    <property type="match status" value="1"/>
</dbReference>
<evidence type="ECO:0000256" key="9">
    <source>
        <dbReference type="RuleBase" id="RU000304"/>
    </source>
</evidence>
<organism evidence="11 12">
    <name type="scientific">Dactylonectria estremocensis</name>
    <dbReference type="NCBI Taxonomy" id="1079267"/>
    <lineage>
        <taxon>Eukaryota</taxon>
        <taxon>Fungi</taxon>
        <taxon>Dikarya</taxon>
        <taxon>Ascomycota</taxon>
        <taxon>Pezizomycotina</taxon>
        <taxon>Sordariomycetes</taxon>
        <taxon>Hypocreomycetidae</taxon>
        <taxon>Hypocreales</taxon>
        <taxon>Nectriaceae</taxon>
        <taxon>Dactylonectria</taxon>
    </lineage>
</organism>
<dbReference type="InterPro" id="IPR050538">
    <property type="entry name" value="MAP_kinase_kinase_kinase"/>
</dbReference>
<dbReference type="InterPro" id="IPR011009">
    <property type="entry name" value="Kinase-like_dom_sf"/>
</dbReference>
<sequence>MSIPHAHPLSLFCLKPLNARALEVANDPNNIHILSKHDPDKPCLEIGHVRSKVGNTTTLATLGRDGDVSVQGSSISKVQCSFEIESDTGLVVWGGNAAPFERERPRKVVVLPDLNTIIGMGGVGGALVQFELHWHVETGEVADRVKFRQRSTLDENPRLAQTTNWADTALPSRMGTRVHMAGPQKPRIRYRISGDPLGSGRFGTVYPAINVDTGRFMAVKILRTMHCETEMSDTTAVFDAFKSEVEALSRLRHRHIVEFIGCQIVDGAKFEIFTELKQGSLRSLVENETSVVAPAIYRTALQQMLQAIDYLAMKGFVHRDVKPENIFYSPGSQAYDFKLGDFGSCTRAGIRTSTVGSFLYMAPETSQVVVPTHGVDVWALFITILWTGDMCGFRKTSSEFRSSIQVHEWISKMISERACLSPIRDMANPEPSKRASASQMLEELFGGEELASTWTFPGSTTGQQLGFRGSS</sequence>
<reference evidence="11" key="1">
    <citation type="journal article" date="2021" name="Nat. Commun.">
        <title>Genetic determinants of endophytism in the Arabidopsis root mycobiome.</title>
        <authorList>
            <person name="Mesny F."/>
            <person name="Miyauchi S."/>
            <person name="Thiergart T."/>
            <person name="Pickel B."/>
            <person name="Atanasova L."/>
            <person name="Karlsson M."/>
            <person name="Huettel B."/>
            <person name="Barry K.W."/>
            <person name="Haridas S."/>
            <person name="Chen C."/>
            <person name="Bauer D."/>
            <person name="Andreopoulos W."/>
            <person name="Pangilinan J."/>
            <person name="LaButti K."/>
            <person name="Riley R."/>
            <person name="Lipzen A."/>
            <person name="Clum A."/>
            <person name="Drula E."/>
            <person name="Henrissat B."/>
            <person name="Kohler A."/>
            <person name="Grigoriev I.V."/>
            <person name="Martin F.M."/>
            <person name="Hacquard S."/>
        </authorList>
    </citation>
    <scope>NUCLEOTIDE SEQUENCE</scope>
    <source>
        <strain evidence="11">MPI-CAGE-AT-0021</strain>
    </source>
</reference>
<keyword evidence="3 8" id="KW-0547">Nucleotide-binding</keyword>
<accession>A0A9P9EB16</accession>
<evidence type="ECO:0000256" key="4">
    <source>
        <dbReference type="ARBA" id="ARBA00022777"/>
    </source>
</evidence>
<comment type="catalytic activity">
    <reaction evidence="7">
        <text>L-seryl-[protein] + ATP = O-phospho-L-seryl-[protein] + ADP + H(+)</text>
        <dbReference type="Rhea" id="RHEA:17989"/>
        <dbReference type="Rhea" id="RHEA-COMP:9863"/>
        <dbReference type="Rhea" id="RHEA-COMP:11604"/>
        <dbReference type="ChEBI" id="CHEBI:15378"/>
        <dbReference type="ChEBI" id="CHEBI:29999"/>
        <dbReference type="ChEBI" id="CHEBI:30616"/>
        <dbReference type="ChEBI" id="CHEBI:83421"/>
        <dbReference type="ChEBI" id="CHEBI:456216"/>
        <dbReference type="EC" id="2.7.11.24"/>
    </reaction>
    <physiologicalReaction direction="left-to-right" evidence="7">
        <dbReference type="Rhea" id="RHEA:17990"/>
    </physiologicalReaction>
</comment>
<dbReference type="InterPro" id="IPR000719">
    <property type="entry name" value="Prot_kinase_dom"/>
</dbReference>
<dbReference type="PROSITE" id="PS00107">
    <property type="entry name" value="PROTEIN_KINASE_ATP"/>
    <property type="match status" value="1"/>
</dbReference>
<evidence type="ECO:0000256" key="6">
    <source>
        <dbReference type="ARBA" id="ARBA00047919"/>
    </source>
</evidence>
<feature type="domain" description="Protein kinase" evidence="10">
    <location>
        <begin position="191"/>
        <end position="446"/>
    </location>
</feature>
<dbReference type="SUPFAM" id="SSF56112">
    <property type="entry name" value="Protein kinase-like (PK-like)"/>
    <property type="match status" value="1"/>
</dbReference>
<dbReference type="Pfam" id="PF00069">
    <property type="entry name" value="Pkinase"/>
    <property type="match status" value="1"/>
</dbReference>
<dbReference type="InterPro" id="IPR008271">
    <property type="entry name" value="Ser/Thr_kinase_AS"/>
</dbReference>
<keyword evidence="12" id="KW-1185">Reference proteome</keyword>
<dbReference type="EC" id="2.7.11.24" evidence="1"/>
<dbReference type="PANTHER" id="PTHR48016">
    <property type="entry name" value="MAP KINASE KINASE KINASE SSK2-RELATED-RELATED"/>
    <property type="match status" value="1"/>
</dbReference>
<comment type="caution">
    <text evidence="11">The sequence shown here is derived from an EMBL/GenBank/DDBJ whole genome shotgun (WGS) entry which is preliminary data.</text>
</comment>
<evidence type="ECO:0000256" key="3">
    <source>
        <dbReference type="ARBA" id="ARBA00022741"/>
    </source>
</evidence>
<proteinExistence type="inferred from homology"/>